<dbReference type="EMBL" id="JAODUP010000150">
    <property type="protein sequence ID" value="KAK2159615.1"/>
    <property type="molecule type" value="Genomic_DNA"/>
</dbReference>
<dbReference type="PANTHER" id="PTHR45736">
    <property type="entry name" value="ZINC FINGER MYM-TYPE PROTEIN"/>
    <property type="match status" value="1"/>
</dbReference>
<keyword evidence="7 8" id="KW-0238">DNA-binding</keyword>
<dbReference type="Pfam" id="PF12012">
    <property type="entry name" value="DUF3504"/>
    <property type="match status" value="1"/>
</dbReference>
<dbReference type="GO" id="GO:0008270">
    <property type="term" value="F:zinc ion binding"/>
    <property type="evidence" value="ECO:0007669"/>
    <property type="project" value="UniProtKB-KW"/>
</dbReference>
<evidence type="ECO:0000256" key="6">
    <source>
        <dbReference type="ARBA" id="ARBA00022843"/>
    </source>
</evidence>
<name>A0AAD9JWI4_9ANNE</name>
<gene>
    <name evidence="11" type="ORF">LSH36_150g08017</name>
</gene>
<feature type="region of interest" description="Disordered" evidence="9">
    <location>
        <begin position="806"/>
        <end position="848"/>
    </location>
</feature>
<feature type="region of interest" description="Disordered" evidence="9">
    <location>
        <begin position="578"/>
        <end position="602"/>
    </location>
</feature>
<reference evidence="11" key="1">
    <citation type="journal article" date="2023" name="Mol. Biol. Evol.">
        <title>Third-Generation Sequencing Reveals the Adaptive Role of the Epigenome in Three Deep-Sea Polychaetes.</title>
        <authorList>
            <person name="Perez M."/>
            <person name="Aroh O."/>
            <person name="Sun Y."/>
            <person name="Lan Y."/>
            <person name="Juniper S.K."/>
            <person name="Young C.R."/>
            <person name="Angers B."/>
            <person name="Qian P.Y."/>
        </authorList>
    </citation>
    <scope>NUCLEOTIDE SEQUENCE</scope>
    <source>
        <strain evidence="11">P08H-3</strain>
    </source>
</reference>
<evidence type="ECO:0000256" key="5">
    <source>
        <dbReference type="ARBA" id="ARBA00022833"/>
    </source>
</evidence>
<evidence type="ECO:0000313" key="11">
    <source>
        <dbReference type="EMBL" id="KAK2159615.1"/>
    </source>
</evidence>
<feature type="compositionally biased region" description="Basic and acidic residues" evidence="9">
    <location>
        <begin position="975"/>
        <end position="985"/>
    </location>
</feature>
<evidence type="ECO:0000256" key="2">
    <source>
        <dbReference type="ARBA" id="ARBA00022553"/>
    </source>
</evidence>
<dbReference type="Pfam" id="PF25561">
    <property type="entry name" value="QRICH1"/>
    <property type="match status" value="1"/>
</dbReference>
<evidence type="ECO:0000256" key="1">
    <source>
        <dbReference type="ARBA" id="ARBA00022499"/>
    </source>
</evidence>
<dbReference type="InterPro" id="IPR051284">
    <property type="entry name" value="ZnF_MYMT-QRICH1"/>
</dbReference>
<evidence type="ECO:0000313" key="12">
    <source>
        <dbReference type="Proteomes" id="UP001208570"/>
    </source>
</evidence>
<feature type="region of interest" description="Disordered" evidence="9">
    <location>
        <begin position="1250"/>
        <end position="1272"/>
    </location>
</feature>
<dbReference type="InterPro" id="IPR006612">
    <property type="entry name" value="THAP_Znf"/>
</dbReference>
<sequence length="1356" mass="153008">MNRVQWKPTCHSKLCGRHFEERMFVISPSMARSVGYDMKSVRLREDAIPTIFDKLCNAKPKRISCLMEKLNRKREDDDDDEDVSFIGEESSVKSTESVHSKNQEKIVDCSSSTIKDVIKESFTKTTHCCLVCNKVAICKYNIVRNNCEKHLCDDACFGKFRMTPTLFLLPEKVEQSRVDSANDDGVEIVRMTPPLPKLMTAPTARVIACVVCNKKKPVKHEVSVNRKMLSLCSEKCFSSFRLTNKLSIQPCGNCGAYCIEHTVPSSTTERINFEGGTKNFCGTICLHAFRSKNKKMVSCAWCKAKKSNFDMVERIDVNNTTQLFCSLNCLSLYRVNMQAMSNQEVKCDQCTTFAPAQYHLTMSDASIRNFCSYPCVINFQSQFGEPVNVDQPQPVERMSSQMANTRQSIRHSPRGDSKEGFLNLLTLTSRESAVAVTESMQAKIEANQVAILPSVKRRIRRAPVKLEDEMEIGPKKGRKRNVKSSRGATVKVKELLSSNSTNKSFNKGEKNISKLIKQDPQEIISGVKDASLITEVTDVKENSGKMDVTASISDTHYSKPESLIPIELSPLMSGVQRKGHLSLSGHNNSSDREIGSKKRAERNRSVEPILISLQDETNSERIRRSQRERKLTEKAANWVATRQSQDEVPVISDVVSLAQKAPEVKISSVQSSSSAGVQTTHIIIQPPKPQHVKNKALLCKPLCQTKATSCRPHMQTKSTQTEGEYKQDKILIPVPVPIYVPTPMAMFAAPQPYPLPIPVPIPIPCFIPTTKKSADSILKQIKEIREQMPADPFEAELLMMAEAVATAEQSESDTSEEEDEEIEEVPPLPTETLKFQPNPEVTTTTTTQPNELGEDMLQMALRMASEISEEPVLDLEDSLNPAPIQPNDVYLQLLKCFATSGNLYGVPPVPEARQRFSVLLEALKDQIRYQKPILGRKGTLHLSGSLEDLSLIMKGHIGDPVLTLEAQLQSEDKEFNHIKPPEKNTIDQSSDILTNSPRETSRGRRGKRGRGRGRPKRPRLSEESLVSTPEPVVMEPKPAADANMVLKYTYGVNAWKHWVAQKNSVLEKIPSTKSKAKQFKIDILACTTEELNYSLCLFVKEVRKPNGEEYAPDSIFYLCLGIQQYLYENGRIDDIFSSFYYEGFTNALNEVLAGYEIRLNAHGLLVCRIEEEHLWESKQLGAHSPYILLNTLIYFNTKYFFLKTPEEHLRLSFSHIMKHWKRANGQPVTAKQPAQGQAKNVYLRYYAPPITGPPEPGQKRKREEAPVYEQAENTDNPLRCPVKLYEFYLSKCPESIKHRNDVFYLLPERSCVPDSPVWYSTNALSLETMTKMLNRLRLVREIQEAHLHNAPSHYGI</sequence>
<feature type="compositionally biased region" description="Basic and acidic residues" evidence="9">
    <location>
        <begin position="589"/>
        <end position="602"/>
    </location>
</feature>
<comment type="caution">
    <text evidence="11">The sequence shown here is derived from an EMBL/GenBank/DDBJ whole genome shotgun (WGS) entry which is preliminary data.</text>
</comment>
<organism evidence="11 12">
    <name type="scientific">Paralvinella palmiformis</name>
    <dbReference type="NCBI Taxonomy" id="53620"/>
    <lineage>
        <taxon>Eukaryota</taxon>
        <taxon>Metazoa</taxon>
        <taxon>Spiralia</taxon>
        <taxon>Lophotrochozoa</taxon>
        <taxon>Annelida</taxon>
        <taxon>Polychaeta</taxon>
        <taxon>Sedentaria</taxon>
        <taxon>Canalipalpata</taxon>
        <taxon>Terebellida</taxon>
        <taxon>Terebelliformia</taxon>
        <taxon>Alvinellidae</taxon>
        <taxon>Paralvinella</taxon>
    </lineage>
</organism>
<keyword evidence="1" id="KW-1017">Isopeptide bond</keyword>
<dbReference type="PROSITE" id="PS50950">
    <property type="entry name" value="ZF_THAP"/>
    <property type="match status" value="1"/>
</dbReference>
<keyword evidence="4 8" id="KW-0863">Zinc-finger</keyword>
<dbReference type="Proteomes" id="UP001208570">
    <property type="component" value="Unassembled WGS sequence"/>
</dbReference>
<dbReference type="GO" id="GO:0003677">
    <property type="term" value="F:DNA binding"/>
    <property type="evidence" value="ECO:0007669"/>
    <property type="project" value="UniProtKB-UniRule"/>
</dbReference>
<dbReference type="InterPro" id="IPR021893">
    <property type="entry name" value="ZMYM2-like_C"/>
</dbReference>
<keyword evidence="6" id="KW-0832">Ubl conjugation</keyword>
<dbReference type="InterPro" id="IPR057926">
    <property type="entry name" value="QRICH1_dom"/>
</dbReference>
<evidence type="ECO:0000256" key="7">
    <source>
        <dbReference type="ARBA" id="ARBA00023125"/>
    </source>
</evidence>
<keyword evidence="12" id="KW-1185">Reference proteome</keyword>
<evidence type="ECO:0000256" key="4">
    <source>
        <dbReference type="ARBA" id="ARBA00022771"/>
    </source>
</evidence>
<feature type="domain" description="THAP-type" evidence="10">
    <location>
        <begin position="1"/>
        <end position="52"/>
    </location>
</feature>
<dbReference type="PANTHER" id="PTHR45736:SF1">
    <property type="entry name" value="WITHOUT CHILDREN, ISOFORM B"/>
    <property type="match status" value="1"/>
</dbReference>
<protein>
    <recommendedName>
        <fullName evidence="10">THAP-type domain-containing protein</fullName>
    </recommendedName>
</protein>
<feature type="compositionally biased region" description="Basic residues" evidence="9">
    <location>
        <begin position="1003"/>
        <end position="1018"/>
    </location>
</feature>
<dbReference type="Pfam" id="PF24900">
    <property type="entry name" value="TRASH_ZMYM4"/>
    <property type="match status" value="1"/>
</dbReference>
<feature type="compositionally biased region" description="Polar residues" evidence="9">
    <location>
        <begin position="986"/>
        <end position="998"/>
    </location>
</feature>
<keyword evidence="2" id="KW-0597">Phosphoprotein</keyword>
<keyword evidence="3" id="KW-0479">Metal-binding</keyword>
<feature type="region of interest" description="Disordered" evidence="9">
    <location>
        <begin position="975"/>
        <end position="1029"/>
    </location>
</feature>
<proteinExistence type="predicted"/>
<evidence type="ECO:0000256" key="9">
    <source>
        <dbReference type="SAM" id="MobiDB-lite"/>
    </source>
</evidence>
<keyword evidence="5" id="KW-0862">Zinc</keyword>
<feature type="compositionally biased region" description="Acidic residues" evidence="9">
    <location>
        <begin position="810"/>
        <end position="824"/>
    </location>
</feature>
<dbReference type="InterPro" id="IPR011017">
    <property type="entry name" value="TRASH_dom"/>
</dbReference>
<evidence type="ECO:0000256" key="8">
    <source>
        <dbReference type="PROSITE-ProRule" id="PRU00309"/>
    </source>
</evidence>
<accession>A0AAD9JWI4</accession>
<dbReference type="SMART" id="SM00746">
    <property type="entry name" value="TRASH"/>
    <property type="match status" value="5"/>
</dbReference>
<evidence type="ECO:0000259" key="10">
    <source>
        <dbReference type="PROSITE" id="PS50950"/>
    </source>
</evidence>
<evidence type="ECO:0000256" key="3">
    <source>
        <dbReference type="ARBA" id="ARBA00022723"/>
    </source>
</evidence>